<keyword evidence="3" id="KW-1185">Reference proteome</keyword>
<protein>
    <submittedName>
        <fullName evidence="2">Uncharacterized protein</fullName>
    </submittedName>
</protein>
<organism evidence="2 3">
    <name type="scientific">Colletotrichum musicola</name>
    <dbReference type="NCBI Taxonomy" id="2175873"/>
    <lineage>
        <taxon>Eukaryota</taxon>
        <taxon>Fungi</taxon>
        <taxon>Dikarya</taxon>
        <taxon>Ascomycota</taxon>
        <taxon>Pezizomycotina</taxon>
        <taxon>Sordariomycetes</taxon>
        <taxon>Hypocreomycetidae</taxon>
        <taxon>Glomerellales</taxon>
        <taxon>Glomerellaceae</taxon>
        <taxon>Colletotrichum</taxon>
        <taxon>Colletotrichum orchidearum species complex</taxon>
    </lineage>
</organism>
<gene>
    <name evidence="2" type="ORF">CMUS01_13509</name>
</gene>
<name>A0A8H6JCN5_9PEZI</name>
<accession>A0A8H6JCN5</accession>
<dbReference type="EMBL" id="WIGM01000860">
    <property type="protein sequence ID" value="KAF6810221.1"/>
    <property type="molecule type" value="Genomic_DNA"/>
</dbReference>
<dbReference type="AlphaFoldDB" id="A0A8H6JCN5"/>
<reference evidence="2" key="1">
    <citation type="journal article" date="2020" name="Phytopathology">
        <title>Genome Sequence Resources of Colletotrichum truncatum, C. plurivorum, C. musicola, and C. sojae: Four Species Pathogenic to Soybean (Glycine max).</title>
        <authorList>
            <person name="Rogerio F."/>
            <person name="Boufleur T.R."/>
            <person name="Ciampi-Guillardi M."/>
            <person name="Sukno S.A."/>
            <person name="Thon M.R."/>
            <person name="Massola Junior N.S."/>
            <person name="Baroncelli R."/>
        </authorList>
    </citation>
    <scope>NUCLEOTIDE SEQUENCE</scope>
    <source>
        <strain evidence="2">LFN0074</strain>
    </source>
</reference>
<evidence type="ECO:0000313" key="2">
    <source>
        <dbReference type="EMBL" id="KAF6810221.1"/>
    </source>
</evidence>
<comment type="caution">
    <text evidence="2">The sequence shown here is derived from an EMBL/GenBank/DDBJ whole genome shotgun (WGS) entry which is preliminary data.</text>
</comment>
<evidence type="ECO:0000313" key="3">
    <source>
        <dbReference type="Proteomes" id="UP000639643"/>
    </source>
</evidence>
<sequence length="101" mass="11006">MTPPYSQDCFPAKCVRSVADAYEDLLLFPAFAASHSASQAHPQSLLQKSVFQRRLEEANRAATSSGTNDPPSPFRPGSEFGSMNKPPTSDQTICLMDLELT</sequence>
<feature type="region of interest" description="Disordered" evidence="1">
    <location>
        <begin position="56"/>
        <end position="101"/>
    </location>
</feature>
<dbReference type="Proteomes" id="UP000639643">
    <property type="component" value="Unassembled WGS sequence"/>
</dbReference>
<evidence type="ECO:0000256" key="1">
    <source>
        <dbReference type="SAM" id="MobiDB-lite"/>
    </source>
</evidence>
<proteinExistence type="predicted"/>